<dbReference type="AlphaFoldDB" id="A0A0D2MSH4"/>
<dbReference type="OrthoDB" id="1721884at2759"/>
<dbReference type="InterPro" id="IPR027417">
    <property type="entry name" value="P-loop_NTPase"/>
</dbReference>
<accession>A0A0D2MSH4</accession>
<evidence type="ECO:0000259" key="4">
    <source>
        <dbReference type="SMART" id="SM00382"/>
    </source>
</evidence>
<name>A0A0D2MSH4_9CHLO</name>
<feature type="domain" description="AAA+ ATPase" evidence="4">
    <location>
        <begin position="184"/>
        <end position="397"/>
    </location>
</feature>
<dbReference type="GO" id="GO:0005759">
    <property type="term" value="C:mitochondrial matrix"/>
    <property type="evidence" value="ECO:0007669"/>
    <property type="project" value="TreeGrafter"/>
</dbReference>
<dbReference type="Pfam" id="PF07724">
    <property type="entry name" value="AAA_2"/>
    <property type="match status" value="1"/>
</dbReference>
<dbReference type="SMART" id="SM01086">
    <property type="entry name" value="ClpB_D2-small"/>
    <property type="match status" value="1"/>
</dbReference>
<keyword evidence="6" id="KW-0378">Hydrolase</keyword>
<protein>
    <submittedName>
        <fullName evidence="6">ATP-dependent Clp protease ATP-binding subunit ClpX</fullName>
    </submittedName>
</protein>
<gene>
    <name evidence="6" type="ORF">MNEG_4591</name>
</gene>
<dbReference type="GO" id="GO:0051603">
    <property type="term" value="P:proteolysis involved in protein catabolic process"/>
    <property type="evidence" value="ECO:0007669"/>
    <property type="project" value="TreeGrafter"/>
</dbReference>
<dbReference type="GO" id="GO:0005524">
    <property type="term" value="F:ATP binding"/>
    <property type="evidence" value="ECO:0007669"/>
    <property type="project" value="UniProtKB-KW"/>
</dbReference>
<dbReference type="InterPro" id="IPR003959">
    <property type="entry name" value="ATPase_AAA_core"/>
</dbReference>
<dbReference type="GeneID" id="25737468"/>
<dbReference type="SUPFAM" id="SSF52540">
    <property type="entry name" value="P-loop containing nucleoside triphosphate hydrolases"/>
    <property type="match status" value="1"/>
</dbReference>
<evidence type="ECO:0000256" key="3">
    <source>
        <dbReference type="SAM" id="MobiDB-lite"/>
    </source>
</evidence>
<dbReference type="STRING" id="145388.A0A0D2MSH4"/>
<dbReference type="GO" id="GO:0008233">
    <property type="term" value="F:peptidase activity"/>
    <property type="evidence" value="ECO:0007669"/>
    <property type="project" value="UniProtKB-KW"/>
</dbReference>
<dbReference type="Proteomes" id="UP000054498">
    <property type="component" value="Unassembled WGS sequence"/>
</dbReference>
<keyword evidence="7" id="KW-1185">Reference proteome</keyword>
<dbReference type="Gene3D" id="3.40.50.300">
    <property type="entry name" value="P-loop containing nucleotide triphosphate hydrolases"/>
    <property type="match status" value="1"/>
</dbReference>
<evidence type="ECO:0000313" key="6">
    <source>
        <dbReference type="EMBL" id="KIZ03367.1"/>
    </source>
</evidence>
<feature type="domain" description="Clp ATPase C-terminal" evidence="5">
    <location>
        <begin position="423"/>
        <end position="516"/>
    </location>
</feature>
<organism evidence="6 7">
    <name type="scientific">Monoraphidium neglectum</name>
    <dbReference type="NCBI Taxonomy" id="145388"/>
    <lineage>
        <taxon>Eukaryota</taxon>
        <taxon>Viridiplantae</taxon>
        <taxon>Chlorophyta</taxon>
        <taxon>core chlorophytes</taxon>
        <taxon>Chlorophyceae</taxon>
        <taxon>CS clade</taxon>
        <taxon>Sphaeropleales</taxon>
        <taxon>Selenastraceae</taxon>
        <taxon>Monoraphidium</taxon>
    </lineage>
</organism>
<dbReference type="InterPro" id="IPR003593">
    <property type="entry name" value="AAA+_ATPase"/>
</dbReference>
<dbReference type="SMART" id="SM00382">
    <property type="entry name" value="AAA"/>
    <property type="match status" value="1"/>
</dbReference>
<dbReference type="RefSeq" id="XP_013902386.1">
    <property type="nucleotide sequence ID" value="XM_014046932.1"/>
</dbReference>
<keyword evidence="2 6" id="KW-0067">ATP-binding</keyword>
<keyword evidence="6" id="KW-0645">Protease</keyword>
<sequence length="555" mass="58495">MLQLAPAAGPADFAVERPGLFASADSGAQPSHYPAGGGGYAASQTHAAPTVLEGTPQFGGQTYSTTQASQQWGVRDVPTPRQLVAQLDQWVVGQAGAKKTLAVAVYNHFRRLQNKKQLLQRPQQQAGAAGGPMDPQAGRVGLMDALPTERGGAGSLSAGSAASGGGGGDAAAVAAAHEEFLEVEKSNMVMLGPTGSGKTLLAKTLARLVNVPFAMADATTLTQAGYVGDDVESIIYKLLQAANFNVEVAQHGIVYIDEIDKIAKKSAEGVTITRDVSGEGVQQALLKMLEGTQSDDELGSGGRRCSRLPKLKAFMVNVPEKGGRKNPRGEFITVDTKDILFIVGGAFIDLERQLMESRHQASIGFGSKVRAASMGRHGGPRIASAILRQVEHSDLIHYGLIPEFVGRLPIISVLQASARQHELNEDELVRVLSEPRNALIKQYQQLFRLSGARFTVTPAGVRAIARRALSRGTGTRSLRSIMESLLQGAMYEVADHAPGATSDGKAGASGLRKLVVLDEDGVVQGTGARIVEGDEVEQIKGTVGDDDSEIAAEVR</sequence>
<feature type="compositionally biased region" description="Low complexity" evidence="3">
    <location>
        <begin position="122"/>
        <end position="138"/>
    </location>
</feature>
<dbReference type="InterPro" id="IPR050052">
    <property type="entry name" value="ATP-dep_Clp_protease_ClpX"/>
</dbReference>
<feature type="region of interest" description="Disordered" evidence="3">
    <location>
        <begin position="118"/>
        <end position="140"/>
    </location>
</feature>
<dbReference type="PANTHER" id="PTHR48102:SF7">
    <property type="entry name" value="ATP-DEPENDENT CLP PROTEASE ATP-BINDING SUBUNIT CLPX-LIKE, MITOCHONDRIAL"/>
    <property type="match status" value="1"/>
</dbReference>
<dbReference type="KEGG" id="mng:MNEG_4591"/>
<dbReference type="GO" id="GO:0016887">
    <property type="term" value="F:ATP hydrolysis activity"/>
    <property type="evidence" value="ECO:0007669"/>
    <property type="project" value="InterPro"/>
</dbReference>
<dbReference type="PANTHER" id="PTHR48102">
    <property type="entry name" value="ATP-DEPENDENT CLP PROTEASE ATP-BINDING SUBUNIT CLPX-LIKE, MITOCHONDRIAL-RELATED"/>
    <property type="match status" value="1"/>
</dbReference>
<keyword evidence="1" id="KW-0547">Nucleotide-binding</keyword>
<dbReference type="CDD" id="cd19497">
    <property type="entry name" value="RecA-like_ClpX"/>
    <property type="match status" value="1"/>
</dbReference>
<dbReference type="Gene3D" id="1.10.8.60">
    <property type="match status" value="1"/>
</dbReference>
<proteinExistence type="predicted"/>
<dbReference type="EMBL" id="KK100864">
    <property type="protein sequence ID" value="KIZ03367.1"/>
    <property type="molecule type" value="Genomic_DNA"/>
</dbReference>
<evidence type="ECO:0000256" key="2">
    <source>
        <dbReference type="ARBA" id="ARBA00022840"/>
    </source>
</evidence>
<evidence type="ECO:0000259" key="5">
    <source>
        <dbReference type="SMART" id="SM01086"/>
    </source>
</evidence>
<evidence type="ECO:0000256" key="1">
    <source>
        <dbReference type="ARBA" id="ARBA00022741"/>
    </source>
</evidence>
<reference evidence="6 7" key="1">
    <citation type="journal article" date="2013" name="BMC Genomics">
        <title>Reconstruction of the lipid metabolism for the microalga Monoraphidium neglectum from its genome sequence reveals characteristics suitable for biofuel production.</title>
        <authorList>
            <person name="Bogen C."/>
            <person name="Al-Dilaimi A."/>
            <person name="Albersmeier A."/>
            <person name="Wichmann J."/>
            <person name="Grundmann M."/>
            <person name="Rupp O."/>
            <person name="Lauersen K.J."/>
            <person name="Blifernez-Klassen O."/>
            <person name="Kalinowski J."/>
            <person name="Goesmann A."/>
            <person name="Mussgnug J.H."/>
            <person name="Kruse O."/>
        </authorList>
    </citation>
    <scope>NUCLEOTIDE SEQUENCE [LARGE SCALE GENOMIC DNA]</scope>
    <source>
        <strain evidence="6 7">SAG 48.87</strain>
    </source>
</reference>
<dbReference type="InterPro" id="IPR019489">
    <property type="entry name" value="Clp_ATPase_C"/>
</dbReference>
<evidence type="ECO:0000313" key="7">
    <source>
        <dbReference type="Proteomes" id="UP000054498"/>
    </source>
</evidence>